<evidence type="ECO:0000259" key="2">
    <source>
        <dbReference type="Pfam" id="PF23635"/>
    </source>
</evidence>
<reference evidence="3" key="5">
    <citation type="journal article" date="2021" name="G3 (Bethesda)">
        <title>Aegilops tauschii genome assembly Aet v5.0 features greater sequence contiguity and improved annotation.</title>
        <authorList>
            <person name="Wang L."/>
            <person name="Zhu T."/>
            <person name="Rodriguez J.C."/>
            <person name="Deal K.R."/>
            <person name="Dubcovsky J."/>
            <person name="McGuire P.E."/>
            <person name="Lux T."/>
            <person name="Spannagl M."/>
            <person name="Mayer K.F.X."/>
            <person name="Baldrich P."/>
            <person name="Meyers B.C."/>
            <person name="Huo N."/>
            <person name="Gu Y.Q."/>
            <person name="Zhou H."/>
            <person name="Devos K.M."/>
            <person name="Bennetzen J.L."/>
            <person name="Unver T."/>
            <person name="Budak H."/>
            <person name="Gulick P.J."/>
            <person name="Galiba G."/>
            <person name="Kalapos B."/>
            <person name="Nelson D.R."/>
            <person name="Li P."/>
            <person name="You F.M."/>
            <person name="Luo M.C."/>
            <person name="Dvorak J."/>
        </authorList>
    </citation>
    <scope>NUCLEOTIDE SEQUENCE [LARGE SCALE GENOMIC DNA]</scope>
    <source>
        <strain evidence="3">cv. AL8/78</strain>
    </source>
</reference>
<dbReference type="PANTHER" id="PTHR32133">
    <property type="entry name" value="OS07G0120400 PROTEIN"/>
    <property type="match status" value="1"/>
</dbReference>
<evidence type="ECO:0000313" key="3">
    <source>
        <dbReference type="EnsemblPlants" id="AET3Gv20033800.1"/>
    </source>
</evidence>
<accession>A0A453DQ23</accession>
<organism evidence="3 4">
    <name type="scientific">Aegilops tauschii subsp. strangulata</name>
    <name type="common">Goatgrass</name>
    <dbReference type="NCBI Taxonomy" id="200361"/>
    <lineage>
        <taxon>Eukaryota</taxon>
        <taxon>Viridiplantae</taxon>
        <taxon>Streptophyta</taxon>
        <taxon>Embryophyta</taxon>
        <taxon>Tracheophyta</taxon>
        <taxon>Spermatophyta</taxon>
        <taxon>Magnoliopsida</taxon>
        <taxon>Liliopsida</taxon>
        <taxon>Poales</taxon>
        <taxon>Poaceae</taxon>
        <taxon>BOP clade</taxon>
        <taxon>Pooideae</taxon>
        <taxon>Triticodae</taxon>
        <taxon>Triticeae</taxon>
        <taxon>Triticinae</taxon>
        <taxon>Aegilops</taxon>
    </lineage>
</organism>
<dbReference type="Gramene" id="AET3Gv20033800.1">
    <property type="protein sequence ID" value="AET3Gv20033800.1"/>
    <property type="gene ID" value="AET3Gv20033800"/>
</dbReference>
<dbReference type="STRING" id="200361.A0A453DQ23"/>
<keyword evidence="4" id="KW-1185">Reference proteome</keyword>
<reference evidence="4" key="1">
    <citation type="journal article" date="2014" name="Science">
        <title>Ancient hybridizations among the ancestral genomes of bread wheat.</title>
        <authorList>
            <consortium name="International Wheat Genome Sequencing Consortium,"/>
            <person name="Marcussen T."/>
            <person name="Sandve S.R."/>
            <person name="Heier L."/>
            <person name="Spannagl M."/>
            <person name="Pfeifer M."/>
            <person name="Jakobsen K.S."/>
            <person name="Wulff B.B."/>
            <person name="Steuernagel B."/>
            <person name="Mayer K.F."/>
            <person name="Olsen O.A."/>
        </authorList>
    </citation>
    <scope>NUCLEOTIDE SEQUENCE [LARGE SCALE GENOMIC DNA]</scope>
    <source>
        <strain evidence="4">cv. AL8/78</strain>
    </source>
</reference>
<dbReference type="EnsemblPlants" id="AET3Gv20033800.1">
    <property type="protein sequence ID" value="AET3Gv20033800.1"/>
    <property type="gene ID" value="AET3Gv20033800"/>
</dbReference>
<feature type="domain" description="F-box protein AT5G49610-like beta-propeller" evidence="2">
    <location>
        <begin position="184"/>
        <end position="425"/>
    </location>
</feature>
<reference evidence="3" key="4">
    <citation type="submission" date="2019-03" db="UniProtKB">
        <authorList>
            <consortium name="EnsemblPlants"/>
        </authorList>
    </citation>
    <scope>IDENTIFICATION</scope>
</reference>
<reference evidence="4" key="2">
    <citation type="journal article" date="2017" name="Nat. Plants">
        <title>The Aegilops tauschii genome reveals multiple impacts of transposons.</title>
        <authorList>
            <person name="Zhao G."/>
            <person name="Zou C."/>
            <person name="Li K."/>
            <person name="Wang K."/>
            <person name="Li T."/>
            <person name="Gao L."/>
            <person name="Zhang X."/>
            <person name="Wang H."/>
            <person name="Yang Z."/>
            <person name="Liu X."/>
            <person name="Jiang W."/>
            <person name="Mao L."/>
            <person name="Kong X."/>
            <person name="Jiao Y."/>
            <person name="Jia J."/>
        </authorList>
    </citation>
    <scope>NUCLEOTIDE SEQUENCE [LARGE SCALE GENOMIC DNA]</scope>
    <source>
        <strain evidence="4">cv. AL8/78</strain>
    </source>
</reference>
<dbReference type="Pfam" id="PF23635">
    <property type="entry name" value="Beta-prop_AT5G49610-like"/>
    <property type="match status" value="1"/>
</dbReference>
<dbReference type="Proteomes" id="UP000015105">
    <property type="component" value="Chromosome 3D"/>
</dbReference>
<protein>
    <recommendedName>
        <fullName evidence="2">F-box protein AT5G49610-like beta-propeller domain-containing protein</fullName>
    </recommendedName>
</protein>
<dbReference type="PANTHER" id="PTHR32133:SF266">
    <property type="entry name" value="F-BOX DOMAIN-CONTAINING PROTEIN"/>
    <property type="match status" value="1"/>
</dbReference>
<sequence length="459" mass="51466">MSHLHPDEGGAGMPSRRRSGRLRSQIHAGDERSGLAHPRTTRLRPQIHANEDGAGVTSHRRGKRLRPQTRASKDGDDMSGLRGTSPEQPASLPDNQDMLWEILLRLPQDLYSLHRASAVCKQWRGILVDPRFLCLFHAHHRKPPLLGFFHYSSKQIVFKPVLAPPDCITPGRFSLGHYSNHILLDSRHGRVLVKGLQLGEVAVCDPITSKHHRVSIPPEFNGRLFKAAVLCAASNQGHVHGGCHLCPFKVVLVMIYSEGQPIASVYSSETATWSGLISTEPPHDGCFLNGRGTLVGNVLYWPLNMRGHNILEFDLDTQNLTVIKGPPDMHMIDLHNFHIIEAEDGAVGLAGVSCLKLLLWQRKIDCQGIPIWFLWKTISWRKLLKITKKRQWLKVVGYDEDNNVILFDVHDVIYMVQPKSMQARKLDGTRFTCRCYTFTSFYPLGTSIDDGTNGAEMSG</sequence>
<dbReference type="AlphaFoldDB" id="A0A453DQ23"/>
<dbReference type="InterPro" id="IPR056594">
    <property type="entry name" value="AT5G49610-like_b-prop"/>
</dbReference>
<dbReference type="SUPFAM" id="SSF81383">
    <property type="entry name" value="F-box domain"/>
    <property type="match status" value="1"/>
</dbReference>
<feature type="region of interest" description="Disordered" evidence="1">
    <location>
        <begin position="1"/>
        <end position="93"/>
    </location>
</feature>
<evidence type="ECO:0000256" key="1">
    <source>
        <dbReference type="SAM" id="MobiDB-lite"/>
    </source>
</evidence>
<dbReference type="InterPro" id="IPR036047">
    <property type="entry name" value="F-box-like_dom_sf"/>
</dbReference>
<reference evidence="3" key="3">
    <citation type="journal article" date="2017" name="Nature">
        <title>Genome sequence of the progenitor of the wheat D genome Aegilops tauschii.</title>
        <authorList>
            <person name="Luo M.C."/>
            <person name="Gu Y.Q."/>
            <person name="Puiu D."/>
            <person name="Wang H."/>
            <person name="Twardziok S.O."/>
            <person name="Deal K.R."/>
            <person name="Huo N."/>
            <person name="Zhu T."/>
            <person name="Wang L."/>
            <person name="Wang Y."/>
            <person name="McGuire P.E."/>
            <person name="Liu S."/>
            <person name="Long H."/>
            <person name="Ramasamy R.K."/>
            <person name="Rodriguez J.C."/>
            <person name="Van S.L."/>
            <person name="Yuan L."/>
            <person name="Wang Z."/>
            <person name="Xia Z."/>
            <person name="Xiao L."/>
            <person name="Anderson O.D."/>
            <person name="Ouyang S."/>
            <person name="Liang Y."/>
            <person name="Zimin A.V."/>
            <person name="Pertea G."/>
            <person name="Qi P."/>
            <person name="Bennetzen J.L."/>
            <person name="Dai X."/>
            <person name="Dawson M.W."/>
            <person name="Muller H.G."/>
            <person name="Kugler K."/>
            <person name="Rivarola-Duarte L."/>
            <person name="Spannagl M."/>
            <person name="Mayer K.F.X."/>
            <person name="Lu F.H."/>
            <person name="Bevan M.W."/>
            <person name="Leroy P."/>
            <person name="Li P."/>
            <person name="You F.M."/>
            <person name="Sun Q."/>
            <person name="Liu Z."/>
            <person name="Lyons E."/>
            <person name="Wicker T."/>
            <person name="Salzberg S.L."/>
            <person name="Devos K.M."/>
            <person name="Dvorak J."/>
        </authorList>
    </citation>
    <scope>NUCLEOTIDE SEQUENCE [LARGE SCALE GENOMIC DNA]</scope>
    <source>
        <strain evidence="3">cv. AL8/78</strain>
    </source>
</reference>
<name>A0A453DQ23_AEGTS</name>
<evidence type="ECO:0000313" key="4">
    <source>
        <dbReference type="Proteomes" id="UP000015105"/>
    </source>
</evidence>
<proteinExistence type="predicted"/>
<feature type="compositionally biased region" description="Basic residues" evidence="1">
    <location>
        <begin position="58"/>
        <end position="67"/>
    </location>
</feature>